<name>A0A1F8EZU2_9BACT</name>
<dbReference type="STRING" id="1802669.A2746_00690"/>
<dbReference type="Proteomes" id="UP000177419">
    <property type="component" value="Unassembled WGS sequence"/>
</dbReference>
<evidence type="ECO:0000313" key="2">
    <source>
        <dbReference type="Proteomes" id="UP000177419"/>
    </source>
</evidence>
<accession>A0A1F8EZU2</accession>
<gene>
    <name evidence="1" type="ORF">A2746_00690</name>
</gene>
<dbReference type="SUPFAM" id="SSF56281">
    <property type="entry name" value="Metallo-hydrolase/oxidoreductase"/>
    <property type="match status" value="1"/>
</dbReference>
<sequence>MTISWFGQSCFRIEAKEVSILIDPFSQEIGLRPPRIKDNIVLVSHQHYDHNNTKELGPDSFLIDTPGEYERSGVYIRGIPSFHDKSEGRERGLNTIYIIKTEEMLVCHLGDLGQDKLTDKQVEEIGDIDILMVPVGGKYTLDAKGAVEAISQIEPKIIIPMHYKLKDVKIDLDGPEKFVKELGLTPEKVDKFKTAKKLLPAEEMKLVMFGM</sequence>
<evidence type="ECO:0000313" key="1">
    <source>
        <dbReference type="EMBL" id="OGN05860.1"/>
    </source>
</evidence>
<dbReference type="Gene3D" id="3.60.15.10">
    <property type="entry name" value="Ribonuclease Z/Hydroxyacylglutathione hydrolase-like"/>
    <property type="match status" value="1"/>
</dbReference>
<dbReference type="Pfam" id="PF13483">
    <property type="entry name" value="Lactamase_B_3"/>
    <property type="match status" value="1"/>
</dbReference>
<organism evidence="1 2">
    <name type="scientific">Candidatus Yanofskybacteria bacterium RIFCSPHIGHO2_01_FULL_44_22</name>
    <dbReference type="NCBI Taxonomy" id="1802669"/>
    <lineage>
        <taxon>Bacteria</taxon>
        <taxon>Candidatus Yanofskyibacteriota</taxon>
    </lineage>
</organism>
<protein>
    <recommendedName>
        <fullName evidence="3">Lactamase</fullName>
    </recommendedName>
</protein>
<dbReference type="PANTHER" id="PTHR42967:SF1">
    <property type="entry name" value="MBL FOLD METALLO-HYDROLASE"/>
    <property type="match status" value="1"/>
</dbReference>
<dbReference type="InterPro" id="IPR036866">
    <property type="entry name" value="RibonucZ/Hydroxyglut_hydro"/>
</dbReference>
<comment type="caution">
    <text evidence="1">The sequence shown here is derived from an EMBL/GenBank/DDBJ whole genome shotgun (WGS) entry which is preliminary data.</text>
</comment>
<reference evidence="1 2" key="1">
    <citation type="journal article" date="2016" name="Nat. Commun.">
        <title>Thousands of microbial genomes shed light on interconnected biogeochemical processes in an aquifer system.</title>
        <authorList>
            <person name="Anantharaman K."/>
            <person name="Brown C.T."/>
            <person name="Hug L.A."/>
            <person name="Sharon I."/>
            <person name="Castelle C.J."/>
            <person name="Probst A.J."/>
            <person name="Thomas B.C."/>
            <person name="Singh A."/>
            <person name="Wilkins M.J."/>
            <person name="Karaoz U."/>
            <person name="Brodie E.L."/>
            <person name="Williams K.H."/>
            <person name="Hubbard S.S."/>
            <person name="Banfield J.F."/>
        </authorList>
    </citation>
    <scope>NUCLEOTIDE SEQUENCE [LARGE SCALE GENOMIC DNA]</scope>
</reference>
<proteinExistence type="predicted"/>
<evidence type="ECO:0008006" key="3">
    <source>
        <dbReference type="Google" id="ProtNLM"/>
    </source>
</evidence>
<dbReference type="AlphaFoldDB" id="A0A1F8EZU2"/>
<dbReference type="PANTHER" id="PTHR42967">
    <property type="entry name" value="METAL DEPENDENT HYDROLASE"/>
    <property type="match status" value="1"/>
</dbReference>
<dbReference type="EMBL" id="MGJJ01000004">
    <property type="protein sequence ID" value="OGN05860.1"/>
    <property type="molecule type" value="Genomic_DNA"/>
</dbReference>